<name>A0ABR2I0Q1_9PEZI</name>
<gene>
    <name evidence="2" type="ORF">PGQ11_011836</name>
</gene>
<comment type="caution">
    <text evidence="2">The sequence shown here is derived from an EMBL/GenBank/DDBJ whole genome shotgun (WGS) entry which is preliminary data.</text>
</comment>
<accession>A0ABR2I0Q1</accession>
<evidence type="ECO:0000313" key="2">
    <source>
        <dbReference type="EMBL" id="KAK8855924.1"/>
    </source>
</evidence>
<dbReference type="InterPro" id="IPR002575">
    <property type="entry name" value="Aminoglycoside_PTrfase"/>
</dbReference>
<dbReference type="SUPFAM" id="SSF56112">
    <property type="entry name" value="Protein kinase-like (PK-like)"/>
    <property type="match status" value="1"/>
</dbReference>
<protein>
    <submittedName>
        <fullName evidence="2">Kinase-like domain-containing protein</fullName>
    </submittedName>
</protein>
<dbReference type="Proteomes" id="UP001390339">
    <property type="component" value="Unassembled WGS sequence"/>
</dbReference>
<dbReference type="Gene3D" id="3.90.1200.10">
    <property type="match status" value="1"/>
</dbReference>
<dbReference type="Gene3D" id="3.30.200.20">
    <property type="entry name" value="Phosphorylase Kinase, domain 1"/>
    <property type="match status" value="1"/>
</dbReference>
<dbReference type="Pfam" id="PF01636">
    <property type="entry name" value="APH"/>
    <property type="match status" value="1"/>
</dbReference>
<dbReference type="EMBL" id="JAPCWZ010000007">
    <property type="protein sequence ID" value="KAK8855924.1"/>
    <property type="molecule type" value="Genomic_DNA"/>
</dbReference>
<reference evidence="2 3" key="1">
    <citation type="journal article" date="2024" name="IMA Fungus">
        <title>Apiospora arundinis, a panoply of carbohydrate-active enzymes and secondary metabolites.</title>
        <authorList>
            <person name="Sorensen T."/>
            <person name="Petersen C."/>
            <person name="Muurmann A.T."/>
            <person name="Christiansen J.V."/>
            <person name="Brundto M.L."/>
            <person name="Overgaard C.K."/>
            <person name="Boysen A.T."/>
            <person name="Wollenberg R.D."/>
            <person name="Larsen T.O."/>
            <person name="Sorensen J.L."/>
            <person name="Nielsen K.L."/>
            <person name="Sondergaard T.E."/>
        </authorList>
    </citation>
    <scope>NUCLEOTIDE SEQUENCE [LARGE SCALE GENOMIC DNA]</scope>
    <source>
        <strain evidence="2 3">AAU 773</strain>
    </source>
</reference>
<evidence type="ECO:0000313" key="3">
    <source>
        <dbReference type="Proteomes" id="UP001390339"/>
    </source>
</evidence>
<organism evidence="2 3">
    <name type="scientific">Apiospora arundinis</name>
    <dbReference type="NCBI Taxonomy" id="335852"/>
    <lineage>
        <taxon>Eukaryota</taxon>
        <taxon>Fungi</taxon>
        <taxon>Dikarya</taxon>
        <taxon>Ascomycota</taxon>
        <taxon>Pezizomycotina</taxon>
        <taxon>Sordariomycetes</taxon>
        <taxon>Xylariomycetidae</taxon>
        <taxon>Amphisphaeriales</taxon>
        <taxon>Apiosporaceae</taxon>
        <taxon>Apiospora</taxon>
    </lineage>
</organism>
<dbReference type="InterPro" id="IPR011009">
    <property type="entry name" value="Kinase-like_dom_sf"/>
</dbReference>
<sequence length="398" mass="43725">MATAQSPSDIQSKVLRSLEGTPFAAKSLVPLSGGNANFIYLADLVHPLDSVAQVLVKHGEGFLASNTAFEIPTSRCHIEDACLRALSSSSVDASTAPGSDDHDNGGYRYVVRTPKYYPFPQDPTTQIQEYLPNGANLKVYALKHWSAAGSSSLDEPGSTGLQPPPTHARQLGRALGRWLRAFHGSSELLHRGELRKAVAANTAMQGLKHTINFQWLLDRVAQFPDILSEAAPVFEEVKEMAAAEVRDESQLQVIHGDFWTGNILLPNAPLSLNAEPVPVFVVDWEMAQLGLPNLDLGQMLAEMYELWLYRRIRGGLWMMEGFVEGYGAVTEAFALRTAIQLGAHLVCFGTSVPGWGTPEQVQEVARTGRDIICHAWRKNRDWFEEEGELSGLFSCVKP</sequence>
<proteinExistence type="predicted"/>
<keyword evidence="3" id="KW-1185">Reference proteome</keyword>
<evidence type="ECO:0000259" key="1">
    <source>
        <dbReference type="Pfam" id="PF01636"/>
    </source>
</evidence>
<feature type="domain" description="Aminoglycoside phosphotransferase" evidence="1">
    <location>
        <begin position="156"/>
        <end position="308"/>
    </location>
</feature>